<feature type="region of interest" description="Disordered" evidence="1">
    <location>
        <begin position="22"/>
        <end position="49"/>
    </location>
</feature>
<feature type="region of interest" description="Disordered" evidence="1">
    <location>
        <begin position="110"/>
        <end position="210"/>
    </location>
</feature>
<name>A0ABR2T4J4_9ROSI</name>
<dbReference type="PANTHER" id="PTHR35711:SF2">
    <property type="entry name" value="GLUTAMIC ACID-RICH PROTEIN-LIKE"/>
    <property type="match status" value="1"/>
</dbReference>
<feature type="compositionally biased region" description="Acidic residues" evidence="1">
    <location>
        <begin position="117"/>
        <end position="202"/>
    </location>
</feature>
<keyword evidence="3" id="KW-1185">Reference proteome</keyword>
<proteinExistence type="predicted"/>
<evidence type="ECO:0000256" key="1">
    <source>
        <dbReference type="SAM" id="MobiDB-lite"/>
    </source>
</evidence>
<organism evidence="2 3">
    <name type="scientific">Hibiscus sabdariffa</name>
    <name type="common">roselle</name>
    <dbReference type="NCBI Taxonomy" id="183260"/>
    <lineage>
        <taxon>Eukaryota</taxon>
        <taxon>Viridiplantae</taxon>
        <taxon>Streptophyta</taxon>
        <taxon>Embryophyta</taxon>
        <taxon>Tracheophyta</taxon>
        <taxon>Spermatophyta</taxon>
        <taxon>Magnoliopsida</taxon>
        <taxon>eudicotyledons</taxon>
        <taxon>Gunneridae</taxon>
        <taxon>Pentapetalae</taxon>
        <taxon>rosids</taxon>
        <taxon>malvids</taxon>
        <taxon>Malvales</taxon>
        <taxon>Malvaceae</taxon>
        <taxon>Malvoideae</taxon>
        <taxon>Hibiscus</taxon>
    </lineage>
</organism>
<accession>A0ABR2T4J4</accession>
<sequence>MEMGDSGPLIWNTAGWGLLIGEERESGDDDGNSGHARENWSGARCSGQWEGGREWGPCRVVETAIAATKSVAWLLMVMGTMPNGINVLIKEPEAHAGFPLDLLAVRKSCPENKDAGDTEDDDDDDEEDEAAGDEDEDAGEEEDGSGKDDEGEDGGDPEDEPEANGDGANGDEDDEDDDDNDDDGGEDEEEEEEEEDEEEEELQPPAKRRK</sequence>
<dbReference type="EMBL" id="JBBPBN010000009">
    <property type="protein sequence ID" value="KAK9032196.1"/>
    <property type="molecule type" value="Genomic_DNA"/>
</dbReference>
<protein>
    <submittedName>
        <fullName evidence="2">Uncharacterized protein</fullName>
    </submittedName>
</protein>
<comment type="caution">
    <text evidence="2">The sequence shown here is derived from an EMBL/GenBank/DDBJ whole genome shotgun (WGS) entry which is preliminary data.</text>
</comment>
<dbReference type="Proteomes" id="UP001396334">
    <property type="component" value="Unassembled WGS sequence"/>
</dbReference>
<reference evidence="2 3" key="1">
    <citation type="journal article" date="2024" name="G3 (Bethesda)">
        <title>Genome assembly of Hibiscus sabdariffa L. provides insights into metabolisms of medicinal natural products.</title>
        <authorList>
            <person name="Kim T."/>
        </authorList>
    </citation>
    <scope>NUCLEOTIDE SEQUENCE [LARGE SCALE GENOMIC DNA]</scope>
    <source>
        <strain evidence="2">TK-2024</strain>
        <tissue evidence="2">Old leaves</tissue>
    </source>
</reference>
<dbReference type="PANTHER" id="PTHR35711">
    <property type="entry name" value="EXPRESSED PROTEIN"/>
    <property type="match status" value="1"/>
</dbReference>
<evidence type="ECO:0000313" key="3">
    <source>
        <dbReference type="Proteomes" id="UP001396334"/>
    </source>
</evidence>
<evidence type="ECO:0000313" key="2">
    <source>
        <dbReference type="EMBL" id="KAK9032196.1"/>
    </source>
</evidence>
<gene>
    <name evidence="2" type="ORF">V6N11_056472</name>
</gene>